<sequence>MTPFHTGTPAPSANEIREAFQQVSASGLQMRPGPRRYLEQIAPFPQQMARNKETDRIPSPDQTDAINEYLKNNPTGQTYIIHEDLSFSKKEKSQCDLQYICGKTVVVDDQGYVLHKSHCCHCHGGLHPPCTCCNCAECAMVR</sequence>
<name>A0A2N5TJ87_9BASI</name>
<organism evidence="1 2">
    <name type="scientific">Puccinia coronata f. sp. avenae</name>
    <dbReference type="NCBI Taxonomy" id="200324"/>
    <lineage>
        <taxon>Eukaryota</taxon>
        <taxon>Fungi</taxon>
        <taxon>Dikarya</taxon>
        <taxon>Basidiomycota</taxon>
        <taxon>Pucciniomycotina</taxon>
        <taxon>Pucciniomycetes</taxon>
        <taxon>Pucciniales</taxon>
        <taxon>Pucciniaceae</taxon>
        <taxon>Puccinia</taxon>
    </lineage>
</organism>
<proteinExistence type="predicted"/>
<gene>
    <name evidence="1" type="ORF">PCASD_24460</name>
</gene>
<dbReference type="Proteomes" id="UP000235392">
    <property type="component" value="Unassembled WGS sequence"/>
</dbReference>
<dbReference type="AlphaFoldDB" id="A0A2N5TJ87"/>
<comment type="caution">
    <text evidence="1">The sequence shown here is derived from an EMBL/GenBank/DDBJ whole genome shotgun (WGS) entry which is preliminary data.</text>
</comment>
<protein>
    <submittedName>
        <fullName evidence="1">Uncharacterized protein</fullName>
    </submittedName>
</protein>
<evidence type="ECO:0000313" key="1">
    <source>
        <dbReference type="EMBL" id="PLW25560.1"/>
    </source>
</evidence>
<accession>A0A2N5TJ87</accession>
<evidence type="ECO:0000313" key="2">
    <source>
        <dbReference type="Proteomes" id="UP000235392"/>
    </source>
</evidence>
<dbReference type="EMBL" id="PGCI01000529">
    <property type="protein sequence ID" value="PLW25560.1"/>
    <property type="molecule type" value="Genomic_DNA"/>
</dbReference>
<reference evidence="1 2" key="1">
    <citation type="submission" date="2017-11" db="EMBL/GenBank/DDBJ databases">
        <title>De novo assembly and phasing of dikaryotic genomes from two isolates of Puccinia coronata f. sp. avenae, the causal agent of oat crown rust.</title>
        <authorList>
            <person name="Miller M.E."/>
            <person name="Zhang Y."/>
            <person name="Omidvar V."/>
            <person name="Sperschneider J."/>
            <person name="Schwessinger B."/>
            <person name="Raley C."/>
            <person name="Palmer J.M."/>
            <person name="Garnica D."/>
            <person name="Upadhyaya N."/>
            <person name="Rathjen J."/>
            <person name="Taylor J.M."/>
            <person name="Park R.F."/>
            <person name="Dodds P.N."/>
            <person name="Hirsch C.D."/>
            <person name="Kianian S.F."/>
            <person name="Figueroa M."/>
        </authorList>
    </citation>
    <scope>NUCLEOTIDE SEQUENCE [LARGE SCALE GENOMIC DNA]</scope>
    <source>
        <strain evidence="1">12SD80</strain>
    </source>
</reference>